<evidence type="ECO:0000256" key="2">
    <source>
        <dbReference type="ARBA" id="ARBA00022630"/>
    </source>
</evidence>
<dbReference type="InterPro" id="IPR036188">
    <property type="entry name" value="FAD/NAD-bd_sf"/>
</dbReference>
<evidence type="ECO:0000313" key="11">
    <source>
        <dbReference type="Proteomes" id="UP001276150"/>
    </source>
</evidence>
<evidence type="ECO:0000256" key="5">
    <source>
        <dbReference type="ARBA" id="ARBA00022827"/>
    </source>
</evidence>
<keyword evidence="11" id="KW-1185">Reference proteome</keyword>
<dbReference type="EMBL" id="JAPMIV010000010">
    <property type="protein sequence ID" value="MDV6374478.1"/>
    <property type="molecule type" value="Genomic_DNA"/>
</dbReference>
<dbReference type="InterPro" id="IPR016156">
    <property type="entry name" value="FAD/NAD-linked_Rdtase_dimer_sf"/>
</dbReference>
<dbReference type="SUPFAM" id="SSF50022">
    <property type="entry name" value="ISP domain"/>
    <property type="match status" value="1"/>
</dbReference>
<evidence type="ECO:0000256" key="4">
    <source>
        <dbReference type="ARBA" id="ARBA00022723"/>
    </source>
</evidence>
<evidence type="ECO:0000256" key="1">
    <source>
        <dbReference type="ARBA" id="ARBA00001974"/>
    </source>
</evidence>
<feature type="domain" description="Rieske" evidence="9">
    <location>
        <begin position="2"/>
        <end position="97"/>
    </location>
</feature>
<dbReference type="SUPFAM" id="SSF55424">
    <property type="entry name" value="FAD/NAD-linked reductases, dimerisation (C-terminal) domain"/>
    <property type="match status" value="1"/>
</dbReference>
<dbReference type="PRINTS" id="PR00411">
    <property type="entry name" value="PNDRDTASEI"/>
</dbReference>
<proteinExistence type="predicted"/>
<dbReference type="Gene3D" id="2.102.10.10">
    <property type="entry name" value="Rieske [2Fe-2S] iron-sulphur domain"/>
    <property type="match status" value="1"/>
</dbReference>
<dbReference type="InterPro" id="IPR036922">
    <property type="entry name" value="Rieske_2Fe-2S_sf"/>
</dbReference>
<reference evidence="10 11" key="1">
    <citation type="submission" date="2022-11" db="EMBL/GenBank/DDBJ databases">
        <title>Deinococcus ZS9-10, Low Temperature and Draught-tolerating, UV-resistant Bacteria from Continental Antarctica.</title>
        <authorList>
            <person name="Cheng L."/>
        </authorList>
    </citation>
    <scope>NUCLEOTIDE SEQUENCE [LARGE SCALE GENOMIC DNA]</scope>
    <source>
        <strain evidence="10 11">ZS9-10</strain>
    </source>
</reference>
<evidence type="ECO:0000313" key="10">
    <source>
        <dbReference type="EMBL" id="MDV6374478.1"/>
    </source>
</evidence>
<dbReference type="Pfam" id="PF00355">
    <property type="entry name" value="Rieske"/>
    <property type="match status" value="1"/>
</dbReference>
<evidence type="ECO:0000259" key="9">
    <source>
        <dbReference type="PROSITE" id="PS51296"/>
    </source>
</evidence>
<comment type="caution">
    <text evidence="10">The sequence shown here is derived from an EMBL/GenBank/DDBJ whole genome shotgun (WGS) entry which is preliminary data.</text>
</comment>
<dbReference type="Gene3D" id="3.50.50.60">
    <property type="entry name" value="FAD/NAD(P)-binding domain"/>
    <property type="match status" value="2"/>
</dbReference>
<dbReference type="PANTHER" id="PTHR43557">
    <property type="entry name" value="APOPTOSIS-INDUCING FACTOR 1"/>
    <property type="match status" value="1"/>
</dbReference>
<keyword evidence="3" id="KW-0001">2Fe-2S</keyword>
<dbReference type="RefSeq" id="WP_317639794.1">
    <property type="nucleotide sequence ID" value="NZ_JAPMIV010000010.1"/>
</dbReference>
<organism evidence="10 11">
    <name type="scientific">Deinococcus arenicola</name>
    <dbReference type="NCBI Taxonomy" id="2994950"/>
    <lineage>
        <taxon>Bacteria</taxon>
        <taxon>Thermotogati</taxon>
        <taxon>Deinococcota</taxon>
        <taxon>Deinococci</taxon>
        <taxon>Deinococcales</taxon>
        <taxon>Deinococcaceae</taxon>
        <taxon>Deinococcus</taxon>
    </lineage>
</organism>
<protein>
    <submittedName>
        <fullName evidence="10">FAD-dependent oxidoreductase</fullName>
    </submittedName>
</protein>
<evidence type="ECO:0000256" key="3">
    <source>
        <dbReference type="ARBA" id="ARBA00022714"/>
    </source>
</evidence>
<dbReference type="InterPro" id="IPR023753">
    <property type="entry name" value="FAD/NAD-binding_dom"/>
</dbReference>
<keyword evidence="2" id="KW-0285">Flavoprotein</keyword>
<accession>A0ABU4DPW7</accession>
<evidence type="ECO:0000256" key="6">
    <source>
        <dbReference type="ARBA" id="ARBA00023002"/>
    </source>
</evidence>
<dbReference type="InterPro" id="IPR050446">
    <property type="entry name" value="FAD-oxidoreductase/Apoptosis"/>
</dbReference>
<dbReference type="PROSITE" id="PS51296">
    <property type="entry name" value="RIESKE"/>
    <property type="match status" value="1"/>
</dbReference>
<dbReference type="InterPro" id="IPR028202">
    <property type="entry name" value="Reductase_C"/>
</dbReference>
<sequence length="515" mass="55305">MTLKFKASDVSDGGMHTFEVGDQKVLVTRDGEDFHAFDALCPHAGADLGGGVRCGSRIVCPWHHATFHAGNGSLIEPPALEGLKQYRVKRDGESLSVDLDDEIKPQPPKPSHEDHHTVIIGGGASGFMAAQTLRHGGYAGKIIMLTAENRAPYDRTALSKAYLSGKKPADKLALGGPDWAKENKIDLREGVKVTKLDRDAHEVHLDGDTLGFDAVIVATGATPNTLSIPGAELDGQYQLRSFRDAEKLKEAAQGKNIVVIGSSFIGLEAASSLVEGAKSVTVIGKDAEIMSRALTPKVGRAIRKLHEDKGVKFHLDAEVAAIEGPQKAEAVRLKSGETVKADLVLLGIGVKPNSDLLSDLANEKGAVPVDAHLLVAPNVYAVGDIALAPTVLGEMRVEHWRVALQEGMAAAQSILESSDLEKMDQRVPFFWTQQYGKSLRYVGHAESLDDTHLWGNPDELKFIEFAFKDARAVAASGMGMDKDLAAFEELLRLGRAPGAADIRKGEFSLVERLKG</sequence>
<dbReference type="Gene3D" id="3.30.390.30">
    <property type="match status" value="1"/>
</dbReference>
<keyword evidence="7" id="KW-0408">Iron</keyword>
<keyword evidence="6" id="KW-0560">Oxidoreductase</keyword>
<gene>
    <name evidence="10" type="ORF">ORD21_07735</name>
</gene>
<evidence type="ECO:0000256" key="8">
    <source>
        <dbReference type="ARBA" id="ARBA00023014"/>
    </source>
</evidence>
<evidence type="ECO:0000256" key="7">
    <source>
        <dbReference type="ARBA" id="ARBA00023004"/>
    </source>
</evidence>
<keyword evidence="8" id="KW-0411">Iron-sulfur</keyword>
<dbReference type="PANTHER" id="PTHR43557:SF2">
    <property type="entry name" value="RIESKE DOMAIN-CONTAINING PROTEIN-RELATED"/>
    <property type="match status" value="1"/>
</dbReference>
<name>A0ABU4DPW7_9DEIO</name>
<comment type="cofactor">
    <cofactor evidence="1">
        <name>FAD</name>
        <dbReference type="ChEBI" id="CHEBI:57692"/>
    </cofactor>
</comment>
<dbReference type="Pfam" id="PF07992">
    <property type="entry name" value="Pyr_redox_2"/>
    <property type="match status" value="1"/>
</dbReference>
<dbReference type="Pfam" id="PF14759">
    <property type="entry name" value="Reductase_C"/>
    <property type="match status" value="1"/>
</dbReference>
<dbReference type="SUPFAM" id="SSF51905">
    <property type="entry name" value="FAD/NAD(P)-binding domain"/>
    <property type="match status" value="2"/>
</dbReference>
<keyword evidence="5" id="KW-0274">FAD</keyword>
<dbReference type="PRINTS" id="PR00368">
    <property type="entry name" value="FADPNR"/>
</dbReference>
<keyword evidence="4" id="KW-0479">Metal-binding</keyword>
<dbReference type="InterPro" id="IPR017941">
    <property type="entry name" value="Rieske_2Fe-2S"/>
</dbReference>
<dbReference type="Proteomes" id="UP001276150">
    <property type="component" value="Unassembled WGS sequence"/>
</dbReference>